<accession>A0A2R3Z3F5</accession>
<reference evidence="2" key="1">
    <citation type="submission" date="2018-03" db="EMBL/GenBank/DDBJ databases">
        <title>Gramella fulva sp. nov., isolated from a dry surface of tidal flat.</title>
        <authorList>
            <person name="Hwang S.H."/>
            <person name="Hwang W.M."/>
            <person name="Kang K."/>
            <person name="Ahn T.-Y."/>
        </authorList>
    </citation>
    <scope>NUCLEOTIDE SEQUENCE [LARGE SCALE GENOMIC DNA]</scope>
    <source>
        <strain evidence="2">SH35</strain>
    </source>
</reference>
<evidence type="ECO:0000313" key="1">
    <source>
        <dbReference type="EMBL" id="AVR44791.1"/>
    </source>
</evidence>
<sequence>MKYRAENQTTYYFFLPQEIFEGLKRFGWANGTHTFQKKKLKFDVICFFIHLISYRSSISRKISKYGYVRLQAKLLKKYHHEYKIYLEFLEKHRFIKTQPYSIKKHRAKGYKLNHPKKSQKIIRYIPEDFVIRKKLSHDKLEKRSKADKTTGHLTQWLTSEHLSVHYNEGLNYLQDVKMKDSKRYSRRYLLEMLNNGVIYYQREGKDNRLHSILSNCPRDLRRFIAYKGNETLISCDMKSSQPFLLAGLLNLLFLSKEDSSSKERVQECISSIVDREVRDGIVSSISTMIPETMEEVDIRGIELFVYLVTKGDLYDHIASHFSDEFLHSIQTPLGISDQFFNEKKQYKEWVEFDSLRDYVKKAIMEFLYSSTQNKEKRCKEVRRFLPPAVSNIVDDFKIDNKTYFPIFLQNLEAYLILDRITKKISHQYPEIPLFTIHDSIVTTELFAMTVKEAMEDDLQEFFGIRPLISVEEWSLHAREPPP</sequence>
<proteinExistence type="predicted"/>
<evidence type="ECO:0000313" key="2">
    <source>
        <dbReference type="Proteomes" id="UP000241507"/>
    </source>
</evidence>
<evidence type="ECO:0008006" key="3">
    <source>
        <dbReference type="Google" id="ProtNLM"/>
    </source>
</evidence>
<gene>
    <name evidence="1" type="ORF">C7S20_05645</name>
</gene>
<organism evidence="1 2">
    <name type="scientific">Christiangramia fulva</name>
    <dbReference type="NCBI Taxonomy" id="2126553"/>
    <lineage>
        <taxon>Bacteria</taxon>
        <taxon>Pseudomonadati</taxon>
        <taxon>Bacteroidota</taxon>
        <taxon>Flavobacteriia</taxon>
        <taxon>Flavobacteriales</taxon>
        <taxon>Flavobacteriaceae</taxon>
        <taxon>Christiangramia</taxon>
    </lineage>
</organism>
<protein>
    <recommendedName>
        <fullName evidence="3">DNA-directed RNA polymerase</fullName>
    </recommendedName>
</protein>
<dbReference type="Proteomes" id="UP000241507">
    <property type="component" value="Chromosome"/>
</dbReference>
<dbReference type="RefSeq" id="WP_107011569.1">
    <property type="nucleotide sequence ID" value="NZ_CP028136.1"/>
</dbReference>
<dbReference type="KEGG" id="grs:C7S20_05645"/>
<dbReference type="AlphaFoldDB" id="A0A2R3Z3F5"/>
<name>A0A2R3Z3F5_9FLAO</name>
<dbReference type="EMBL" id="CP028136">
    <property type="protein sequence ID" value="AVR44791.1"/>
    <property type="molecule type" value="Genomic_DNA"/>
</dbReference>
<keyword evidence="2" id="KW-1185">Reference proteome</keyword>
<dbReference type="OrthoDB" id="631303at2"/>